<evidence type="ECO:0000259" key="1">
    <source>
        <dbReference type="Pfam" id="PF21688"/>
    </source>
</evidence>
<dbReference type="RefSeq" id="WP_163344809.1">
    <property type="nucleotide sequence ID" value="NZ_CP048409.1"/>
</dbReference>
<keyword evidence="3" id="KW-1185">Reference proteome</keyword>
<sequence>MGTTTVSLKLPTDFSPELLQSRIAKTLRIKNFSYQLETKSLDARNKSNIHWLVKAVVTSSEMKGDEHIEKEKLEIPYKKSNKKIVVVGSGPAGFFNALVLQKAGFEVTLIERGSDVGTRSKAISSFERTGVFNPQNNYAFGEGGAGTFSDGKLTSRSKRISKEKQFILSSYVEAGAPEEILYMTHPHLGTDNLRKIVQNLRESFESLGGKFLFETMLEDVVITNSKVKEVISSKGNFPADALFIAPGHSAFETYKMLIKRGIPFRTKNFAIGSRMEHTQETINKAQWGQPKLPGVKAAEYRLTSQADGKHSVFSFCMCPGGMVVPAAAYEHTNIVNGMSYYKRNGNFANAACVAAIHPDELAGKTVSAIEALDNLQKLEESFYQYAAGYAAPACSINDFLKQKGKGSQFETSYPLGLKPAPLWELLPQQVVESMQVGLQDFMRKMRGFENGNLLGLESKTSSPVQVIRDRNGLCEGFDNLYMVGEGSGYAGGIISSAADGIKAATHYIETKSL</sequence>
<dbReference type="AlphaFoldDB" id="A0A6C0R949"/>
<dbReference type="InterPro" id="IPR028348">
    <property type="entry name" value="FAD-binding_protein"/>
</dbReference>
<dbReference type="Pfam" id="PF21688">
    <property type="entry name" value="FAD-depend_C"/>
    <property type="match status" value="1"/>
</dbReference>
<proteinExistence type="predicted"/>
<dbReference type="PIRSF" id="PIRSF038984">
    <property type="entry name" value="FAD_binding_protein"/>
    <property type="match status" value="1"/>
</dbReference>
<accession>A0A6C0R949</accession>
<dbReference type="KEGG" id="drc:G0Q07_03625"/>
<dbReference type="Gene3D" id="3.50.50.60">
    <property type="entry name" value="FAD/NAD(P)-binding domain"/>
    <property type="match status" value="2"/>
</dbReference>
<dbReference type="InterPro" id="IPR036188">
    <property type="entry name" value="FAD/NAD-bd_sf"/>
</dbReference>
<evidence type="ECO:0000313" key="3">
    <source>
        <dbReference type="Proteomes" id="UP000474630"/>
    </source>
</evidence>
<dbReference type="InterPro" id="IPR049516">
    <property type="entry name" value="FAD-depend_C"/>
</dbReference>
<dbReference type="Gene3D" id="3.30.70.2700">
    <property type="match status" value="1"/>
</dbReference>
<name>A0A6C0R949_9BACT</name>
<feature type="domain" description="FAD-dependent protein C-terminal" evidence="1">
    <location>
        <begin position="268"/>
        <end position="460"/>
    </location>
</feature>
<dbReference type="Proteomes" id="UP000474630">
    <property type="component" value="Chromosome"/>
</dbReference>
<dbReference type="Pfam" id="PF13450">
    <property type="entry name" value="NAD_binding_8"/>
    <property type="match status" value="1"/>
</dbReference>
<dbReference type="SUPFAM" id="SSF51905">
    <property type="entry name" value="FAD/NAD(P)-binding domain"/>
    <property type="match status" value="1"/>
</dbReference>
<dbReference type="EMBL" id="CP048409">
    <property type="protein sequence ID" value="QIA06880.1"/>
    <property type="molecule type" value="Genomic_DNA"/>
</dbReference>
<evidence type="ECO:0000313" key="2">
    <source>
        <dbReference type="EMBL" id="QIA06880.1"/>
    </source>
</evidence>
<protein>
    <submittedName>
        <fullName evidence="2">FAD-dependent oxidoreductase</fullName>
    </submittedName>
</protein>
<reference evidence="2 3" key="1">
    <citation type="submission" date="2020-02" db="EMBL/GenBank/DDBJ databases">
        <title>Genome sequencing for Draconibacterium sp. strain M1.</title>
        <authorList>
            <person name="Park S.-J."/>
        </authorList>
    </citation>
    <scope>NUCLEOTIDE SEQUENCE [LARGE SCALE GENOMIC DNA]</scope>
    <source>
        <strain evidence="2 3">M1</strain>
    </source>
</reference>
<organism evidence="2 3">
    <name type="scientific">Draconibacterium halophilum</name>
    <dbReference type="NCBI Taxonomy" id="2706887"/>
    <lineage>
        <taxon>Bacteria</taxon>
        <taxon>Pseudomonadati</taxon>
        <taxon>Bacteroidota</taxon>
        <taxon>Bacteroidia</taxon>
        <taxon>Marinilabiliales</taxon>
        <taxon>Prolixibacteraceae</taxon>
        <taxon>Draconibacterium</taxon>
    </lineage>
</organism>
<dbReference type="PANTHER" id="PTHR42842">
    <property type="entry name" value="FAD/NAD(P)-BINDING OXIDOREDUCTASE"/>
    <property type="match status" value="1"/>
</dbReference>
<dbReference type="PANTHER" id="PTHR42842:SF3">
    <property type="entry name" value="FAD_NAD(P)-BINDING OXIDOREDUCTASE FAMILY PROTEIN"/>
    <property type="match status" value="1"/>
</dbReference>
<gene>
    <name evidence="2" type="ORF">G0Q07_03625</name>
</gene>